<dbReference type="PANTHER" id="PTHR10755:SF0">
    <property type="entry name" value="OXYGEN-DEPENDENT COPROPORPHYRINOGEN-III OXIDASE, MITOCHONDRIAL"/>
    <property type="match status" value="1"/>
</dbReference>
<name>A0A2S5BA29_9BASI</name>
<comment type="caution">
    <text evidence="8">The sequence shown here is derived from an EMBL/GenBank/DDBJ whole genome shotgun (WGS) entry which is preliminary data.</text>
</comment>
<gene>
    <name evidence="8" type="ORF">BMF94_3167</name>
</gene>
<evidence type="ECO:0000256" key="1">
    <source>
        <dbReference type="ARBA" id="ARBA00005168"/>
    </source>
</evidence>
<evidence type="ECO:0000313" key="8">
    <source>
        <dbReference type="EMBL" id="POY73633.1"/>
    </source>
</evidence>
<comment type="pathway">
    <text evidence="1">Porphyrin-containing compound metabolism; protoporphyrin-IX biosynthesis; protoporphyrinogen-IX from coproporphyrinogen-III (O2 route): step 1/1.</text>
</comment>
<comment type="similarity">
    <text evidence="2">Belongs to the aerobic coproporphyrinogen-III oxidase family.</text>
</comment>
<dbReference type="InterPro" id="IPR001260">
    <property type="entry name" value="Coprogen_oxidase_aer"/>
</dbReference>
<dbReference type="GO" id="GO:0006782">
    <property type="term" value="P:protoporphyrinogen IX biosynthetic process"/>
    <property type="evidence" value="ECO:0007669"/>
    <property type="project" value="UniProtKB-UniPathway"/>
</dbReference>
<dbReference type="OrthoDB" id="15318at2759"/>
<evidence type="ECO:0000256" key="5">
    <source>
        <dbReference type="ARBA" id="ARBA00023002"/>
    </source>
</evidence>
<dbReference type="NCBIfam" id="NF003727">
    <property type="entry name" value="PRK05330.1"/>
    <property type="match status" value="1"/>
</dbReference>
<accession>A0A2S5BA29</accession>
<dbReference type="AlphaFoldDB" id="A0A2S5BA29"/>
<dbReference type="EC" id="1.3.3.3" evidence="4"/>
<dbReference type="PRINTS" id="PR00073">
    <property type="entry name" value="COPRGNOXDASE"/>
</dbReference>
<dbReference type="UniPathway" id="UPA00251">
    <property type="reaction ID" value="UER00322"/>
</dbReference>
<keyword evidence="9" id="KW-1185">Reference proteome</keyword>
<reference evidence="8 9" key="1">
    <citation type="journal article" date="2018" name="Front. Microbiol.">
        <title>Prospects for Fungal Bioremediation of Acidic Radioactive Waste Sites: Characterization and Genome Sequence of Rhodotorula taiwanensis MD1149.</title>
        <authorList>
            <person name="Tkavc R."/>
            <person name="Matrosova V.Y."/>
            <person name="Grichenko O.E."/>
            <person name="Gostincar C."/>
            <person name="Volpe R.P."/>
            <person name="Klimenkova P."/>
            <person name="Gaidamakova E.K."/>
            <person name="Zhou C.E."/>
            <person name="Stewart B.J."/>
            <person name="Lyman M.G."/>
            <person name="Malfatti S.A."/>
            <person name="Rubinfeld B."/>
            <person name="Courtot M."/>
            <person name="Singh J."/>
            <person name="Dalgard C.L."/>
            <person name="Hamilton T."/>
            <person name="Frey K.G."/>
            <person name="Gunde-Cimerman N."/>
            <person name="Dugan L."/>
            <person name="Daly M.J."/>
        </authorList>
    </citation>
    <scope>NUCLEOTIDE SEQUENCE [LARGE SCALE GENOMIC DNA]</scope>
    <source>
        <strain evidence="8 9">MD1149</strain>
    </source>
</reference>
<proteinExistence type="inferred from homology"/>
<keyword evidence="5 8" id="KW-0560">Oxidoreductase</keyword>
<evidence type="ECO:0000256" key="3">
    <source>
        <dbReference type="ARBA" id="ARBA00011738"/>
    </source>
</evidence>
<evidence type="ECO:0000313" key="9">
    <source>
        <dbReference type="Proteomes" id="UP000237144"/>
    </source>
</evidence>
<dbReference type="Pfam" id="PF01218">
    <property type="entry name" value="Coprogen_oxidas"/>
    <property type="match status" value="1"/>
</dbReference>
<evidence type="ECO:0000256" key="4">
    <source>
        <dbReference type="ARBA" id="ARBA00012869"/>
    </source>
</evidence>
<evidence type="ECO:0000256" key="2">
    <source>
        <dbReference type="ARBA" id="ARBA00010644"/>
    </source>
</evidence>
<feature type="compositionally biased region" description="Polar residues" evidence="7">
    <location>
        <begin position="35"/>
        <end position="44"/>
    </location>
</feature>
<dbReference type="EMBL" id="PJQD01000035">
    <property type="protein sequence ID" value="POY73633.1"/>
    <property type="molecule type" value="Genomic_DNA"/>
</dbReference>
<sequence>MAAVATATGLVAAAGYATLVNQQSISPLECEEQQHSATMSTSRSKSARPTFVPENSIDLDDTSIPMRLRMIHHIKSLQSTICTALESLEPSGQKFKSSYYLRDASKGFGDSRVLQDGETFEKAGCNISVIKSTLSPAAVRQMRAERFDWWDGKSELPYFVAGCSLVVHPRNPHAPTIHFNYRYFEIQDPNDPSGEPKAWWFGGGTDLTPSYLYEEDARAFHSQYKAACDKHDAAYYPRFKKWCDEYFYIPHRAETRGVGGIFFDDLSDRDPERIFAFVRDCSNTYLPAYYPIVEKRKDQPYSEHEKRWQQLRRGRYVEFNLVYDRGTKFGLAMKEPRTESILIIPALTISLLQCLGTQEGTPEKKLLDILRKPVEWA</sequence>
<dbReference type="InterPro" id="IPR018375">
    <property type="entry name" value="Coprogen_oxidase_CS"/>
</dbReference>
<dbReference type="PROSITE" id="PS01021">
    <property type="entry name" value="COPROGEN_OXIDASE"/>
    <property type="match status" value="1"/>
</dbReference>
<keyword evidence="6" id="KW-0627">Porphyrin biosynthesis</keyword>
<feature type="region of interest" description="Disordered" evidence="7">
    <location>
        <begin position="31"/>
        <end position="52"/>
    </location>
</feature>
<protein>
    <recommendedName>
        <fullName evidence="4">coproporphyrinogen oxidase</fullName>
        <ecNumber evidence="4">1.3.3.3</ecNumber>
    </recommendedName>
</protein>
<dbReference type="GO" id="GO:0004109">
    <property type="term" value="F:coproporphyrinogen oxidase activity"/>
    <property type="evidence" value="ECO:0007669"/>
    <property type="project" value="UniProtKB-EC"/>
</dbReference>
<comment type="subunit">
    <text evidence="3">Homodimer.</text>
</comment>
<dbReference type="SUPFAM" id="SSF102886">
    <property type="entry name" value="Coproporphyrinogen III oxidase"/>
    <property type="match status" value="1"/>
</dbReference>
<evidence type="ECO:0000256" key="7">
    <source>
        <dbReference type="SAM" id="MobiDB-lite"/>
    </source>
</evidence>
<dbReference type="InterPro" id="IPR036406">
    <property type="entry name" value="Coprogen_oxidase_aer_sf"/>
</dbReference>
<dbReference type="Proteomes" id="UP000237144">
    <property type="component" value="Unassembled WGS sequence"/>
</dbReference>
<dbReference type="PANTHER" id="PTHR10755">
    <property type="entry name" value="COPROPORPHYRINOGEN III OXIDASE, MITOCHONDRIAL"/>
    <property type="match status" value="1"/>
</dbReference>
<dbReference type="GO" id="GO:0005737">
    <property type="term" value="C:cytoplasm"/>
    <property type="evidence" value="ECO:0007669"/>
    <property type="project" value="TreeGrafter"/>
</dbReference>
<dbReference type="PIRSF" id="PIRSF000166">
    <property type="entry name" value="Coproporphyri_ox"/>
    <property type="match status" value="1"/>
</dbReference>
<evidence type="ECO:0000256" key="6">
    <source>
        <dbReference type="ARBA" id="ARBA00023244"/>
    </source>
</evidence>
<dbReference type="Gene3D" id="3.40.1500.10">
    <property type="entry name" value="Coproporphyrinogen III oxidase, aerobic"/>
    <property type="match status" value="1"/>
</dbReference>
<organism evidence="8 9">
    <name type="scientific">Rhodotorula taiwanensis</name>
    <dbReference type="NCBI Taxonomy" id="741276"/>
    <lineage>
        <taxon>Eukaryota</taxon>
        <taxon>Fungi</taxon>
        <taxon>Dikarya</taxon>
        <taxon>Basidiomycota</taxon>
        <taxon>Pucciniomycotina</taxon>
        <taxon>Microbotryomycetes</taxon>
        <taxon>Sporidiobolales</taxon>
        <taxon>Sporidiobolaceae</taxon>
        <taxon>Rhodotorula</taxon>
    </lineage>
</organism>
<dbReference type="STRING" id="741276.A0A2S5BA29"/>